<keyword evidence="3" id="KW-1185">Reference proteome</keyword>
<dbReference type="Gene3D" id="2.60.120.260">
    <property type="entry name" value="Galactose-binding domain-like"/>
    <property type="match status" value="1"/>
</dbReference>
<dbReference type="PROSITE" id="PS50022">
    <property type="entry name" value="FA58C_3"/>
    <property type="match status" value="1"/>
</dbReference>
<reference evidence="2 3" key="1">
    <citation type="journal article" date="2007" name="Science">
        <title>Sea anemone genome reveals ancestral eumetazoan gene repertoire and genomic organization.</title>
        <authorList>
            <person name="Putnam N.H."/>
            <person name="Srivastava M."/>
            <person name="Hellsten U."/>
            <person name="Dirks B."/>
            <person name="Chapman J."/>
            <person name="Salamov A."/>
            <person name="Terry A."/>
            <person name="Shapiro H."/>
            <person name="Lindquist E."/>
            <person name="Kapitonov V.V."/>
            <person name="Jurka J."/>
            <person name="Genikhovich G."/>
            <person name="Grigoriev I.V."/>
            <person name="Lucas S.M."/>
            <person name="Steele R.E."/>
            <person name="Finnerty J.R."/>
            <person name="Technau U."/>
            <person name="Martindale M.Q."/>
            <person name="Rokhsar D.S."/>
        </authorList>
    </citation>
    <scope>NUCLEOTIDE SEQUENCE [LARGE SCALE GENOMIC DNA]</scope>
    <source>
        <strain evidence="3">CH2 X CH6</strain>
    </source>
</reference>
<dbReference type="Proteomes" id="UP000001593">
    <property type="component" value="Unassembled WGS sequence"/>
</dbReference>
<evidence type="ECO:0000313" key="3">
    <source>
        <dbReference type="Proteomes" id="UP000001593"/>
    </source>
</evidence>
<evidence type="ECO:0000259" key="1">
    <source>
        <dbReference type="PROSITE" id="PS50022"/>
    </source>
</evidence>
<feature type="domain" description="F5/8 type C" evidence="1">
    <location>
        <begin position="1"/>
        <end position="76"/>
    </location>
</feature>
<dbReference type="PANTHER" id="PTHR24543:SF335">
    <property type="entry name" value="EGF-LIKE REPEAT AND DISCOIDIN I-LIKE DOMAIN-CONTAINING PROTEIN 3"/>
    <property type="match status" value="1"/>
</dbReference>
<dbReference type="HOGENOM" id="CLU_030066_6_2_1"/>
<name>A7T8H1_NEMVE</name>
<dbReference type="PROSITE" id="PS01285">
    <property type="entry name" value="FA58C_1"/>
    <property type="match status" value="1"/>
</dbReference>
<dbReference type="AlphaFoldDB" id="A7T8H1"/>
<protein>
    <recommendedName>
        <fullName evidence="1">F5/8 type C domain-containing protein</fullName>
    </recommendedName>
</protein>
<accession>A7T8H1</accession>
<dbReference type="InterPro" id="IPR000421">
    <property type="entry name" value="FA58C"/>
</dbReference>
<evidence type="ECO:0000313" key="2">
    <source>
        <dbReference type="EMBL" id="EDO27716.1"/>
    </source>
</evidence>
<feature type="non-terminal residue" evidence="2">
    <location>
        <position position="1"/>
    </location>
</feature>
<dbReference type="InterPro" id="IPR008979">
    <property type="entry name" value="Galactose-bd-like_sf"/>
</dbReference>
<dbReference type="PANTHER" id="PTHR24543">
    <property type="entry name" value="MULTICOPPER OXIDASE-RELATED"/>
    <property type="match status" value="1"/>
</dbReference>
<dbReference type="Pfam" id="PF00754">
    <property type="entry name" value="F5_F8_type_C"/>
    <property type="match status" value="1"/>
</dbReference>
<dbReference type="PhylomeDB" id="A7T8H1"/>
<sequence>SEYDQFNAPKFGRLHQKSINGITIGAWVPKASRVGEYLQIDLLQAMRINGVATQGRGTIMNWVKTYEIKYSLDGTS</sequence>
<dbReference type="InParanoid" id="A7T8H1"/>
<dbReference type="SUPFAM" id="SSF49785">
    <property type="entry name" value="Galactose-binding domain-like"/>
    <property type="match status" value="1"/>
</dbReference>
<proteinExistence type="predicted"/>
<dbReference type="EMBL" id="DS472702">
    <property type="protein sequence ID" value="EDO27716.1"/>
    <property type="molecule type" value="Genomic_DNA"/>
</dbReference>
<gene>
    <name evidence="2" type="ORF">NEMVEDRAFT_v1g150211</name>
</gene>
<organism evidence="2 3">
    <name type="scientific">Nematostella vectensis</name>
    <name type="common">Starlet sea anemone</name>
    <dbReference type="NCBI Taxonomy" id="45351"/>
    <lineage>
        <taxon>Eukaryota</taxon>
        <taxon>Metazoa</taxon>
        <taxon>Cnidaria</taxon>
        <taxon>Anthozoa</taxon>
        <taxon>Hexacorallia</taxon>
        <taxon>Actiniaria</taxon>
        <taxon>Edwardsiidae</taxon>
        <taxon>Nematostella</taxon>
    </lineage>
</organism>